<dbReference type="Pfam" id="PF02687">
    <property type="entry name" value="FtsX"/>
    <property type="match status" value="1"/>
</dbReference>
<keyword evidence="2" id="KW-1003">Cell membrane</keyword>
<comment type="caution">
    <text evidence="8">The sequence shown here is derived from an EMBL/GenBank/DDBJ whole genome shotgun (WGS) entry which is preliminary data.</text>
</comment>
<evidence type="ECO:0000256" key="4">
    <source>
        <dbReference type="ARBA" id="ARBA00022989"/>
    </source>
</evidence>
<dbReference type="InterPro" id="IPR003838">
    <property type="entry name" value="ABC3_permease_C"/>
</dbReference>
<dbReference type="GO" id="GO:0005886">
    <property type="term" value="C:plasma membrane"/>
    <property type="evidence" value="ECO:0007669"/>
    <property type="project" value="UniProtKB-SubCell"/>
</dbReference>
<evidence type="ECO:0000256" key="3">
    <source>
        <dbReference type="ARBA" id="ARBA00022692"/>
    </source>
</evidence>
<evidence type="ECO:0000259" key="7">
    <source>
        <dbReference type="Pfam" id="PF02687"/>
    </source>
</evidence>
<feature type="transmembrane region" description="Helical" evidence="6">
    <location>
        <begin position="335"/>
        <end position="358"/>
    </location>
</feature>
<organism evidence="8 9">
    <name type="scientific">Eshraghiella crossota CAG:259</name>
    <dbReference type="NCBI Taxonomy" id="1263062"/>
    <lineage>
        <taxon>Bacteria</taxon>
        <taxon>Bacillati</taxon>
        <taxon>Bacillota</taxon>
        <taxon>Clostridia</taxon>
        <taxon>Lachnospirales</taxon>
        <taxon>Lachnospiraceae</taxon>
        <taxon>Eshraghiella</taxon>
    </lineage>
</organism>
<accession>R5LGJ8</accession>
<evidence type="ECO:0000256" key="6">
    <source>
        <dbReference type="SAM" id="Phobius"/>
    </source>
</evidence>
<protein>
    <recommendedName>
        <fullName evidence="7">ABC3 transporter permease C-terminal domain-containing protein</fullName>
    </recommendedName>
</protein>
<evidence type="ECO:0000313" key="8">
    <source>
        <dbReference type="EMBL" id="CCY78303.1"/>
    </source>
</evidence>
<sequence>MKLKNKVGMAYDICLENRKKFYIHLLAAFIFYSILIFLIYLIVDAYSYEYRINKSIKCGIDRLGYVSVPIDAKYSEKIYSEISQIGEIDNIGCISDGVGNSAPALQFLLDIQSGHKNSKDKTDYAIETTVMNIGIWPVMNINLVEGKEPYDVDIEDNNKDIILYLSEKYCDIVSVGDVFEDCDVEGNVIYRYTVGGFFDEKSSLMDPHVFDDLTLVKSGSYSMEYGIIELVQWENYGGSFFTYSKENDYDNIVSKINGISEKYDTEINTYKISSVVDYTKKNTDMQTRVLKIALGLFGTAMIISLSVSQIYSIITKSRDYGIRLSNGVTKKDMCSIIFIQNIIQTVIPVILSMTAMYFVLRIFFGGDLTSEQLIKHIFTLYCVPISLVVTIIVVMMSSVIPAKLMKKTSVLNLLNGRITE</sequence>
<dbReference type="Proteomes" id="UP000018300">
    <property type="component" value="Unassembled WGS sequence"/>
</dbReference>
<dbReference type="EMBL" id="CAYU010000103">
    <property type="protein sequence ID" value="CCY78303.1"/>
    <property type="molecule type" value="Genomic_DNA"/>
</dbReference>
<evidence type="ECO:0000256" key="2">
    <source>
        <dbReference type="ARBA" id="ARBA00022475"/>
    </source>
</evidence>
<keyword evidence="3 6" id="KW-0812">Transmembrane</keyword>
<evidence type="ECO:0000256" key="5">
    <source>
        <dbReference type="ARBA" id="ARBA00023136"/>
    </source>
</evidence>
<evidence type="ECO:0000256" key="1">
    <source>
        <dbReference type="ARBA" id="ARBA00004651"/>
    </source>
</evidence>
<keyword evidence="4 6" id="KW-1133">Transmembrane helix</keyword>
<evidence type="ECO:0000313" key="9">
    <source>
        <dbReference type="Proteomes" id="UP000018300"/>
    </source>
</evidence>
<feature type="transmembrane region" description="Helical" evidence="6">
    <location>
        <begin position="378"/>
        <end position="400"/>
    </location>
</feature>
<proteinExistence type="predicted"/>
<dbReference type="AlphaFoldDB" id="R5LGJ8"/>
<gene>
    <name evidence="8" type="ORF">BN569_01235</name>
</gene>
<comment type="subcellular location">
    <subcellularLocation>
        <location evidence="1">Cell membrane</location>
        <topology evidence="1">Multi-pass membrane protein</topology>
    </subcellularLocation>
</comment>
<reference evidence="8" key="1">
    <citation type="submission" date="2012-11" db="EMBL/GenBank/DDBJ databases">
        <title>Dependencies among metagenomic species, viruses, plasmids and units of genetic variation.</title>
        <authorList>
            <person name="Nielsen H.B."/>
            <person name="Almeida M."/>
            <person name="Juncker A.S."/>
            <person name="Rasmussen S."/>
            <person name="Li J."/>
            <person name="Sunagawa S."/>
            <person name="Plichta D."/>
            <person name="Gautier L."/>
            <person name="Le Chatelier E."/>
            <person name="Peletier E."/>
            <person name="Bonde I."/>
            <person name="Nielsen T."/>
            <person name="Manichanh C."/>
            <person name="Arumugam M."/>
            <person name="Batto J."/>
            <person name="Santos M.B.Q.D."/>
            <person name="Blom N."/>
            <person name="Borruel N."/>
            <person name="Burgdorf K.S."/>
            <person name="Boumezbeur F."/>
            <person name="Casellas F."/>
            <person name="Dore J."/>
            <person name="Guarner F."/>
            <person name="Hansen T."/>
            <person name="Hildebrand F."/>
            <person name="Kaas R.S."/>
            <person name="Kennedy S."/>
            <person name="Kristiansen K."/>
            <person name="Kultima J.R."/>
            <person name="Leonard P."/>
            <person name="Levenez F."/>
            <person name="Lund O."/>
            <person name="Moumen B."/>
            <person name="Le Paslier D."/>
            <person name="Pons N."/>
            <person name="Pedersen O."/>
            <person name="Prifti E."/>
            <person name="Qin J."/>
            <person name="Raes J."/>
            <person name="Tap J."/>
            <person name="Tims S."/>
            <person name="Ussery D.W."/>
            <person name="Yamada T."/>
            <person name="MetaHit consortium"/>
            <person name="Renault P."/>
            <person name="Sicheritz-Ponten T."/>
            <person name="Bork P."/>
            <person name="Wang J."/>
            <person name="Brunak S."/>
            <person name="Ehrlich S.D."/>
        </authorList>
    </citation>
    <scope>NUCLEOTIDE SEQUENCE [LARGE SCALE GENOMIC DNA]</scope>
</reference>
<feature type="transmembrane region" description="Helical" evidence="6">
    <location>
        <begin position="292"/>
        <end position="314"/>
    </location>
</feature>
<keyword evidence="5 6" id="KW-0472">Membrane</keyword>
<feature type="transmembrane region" description="Helical" evidence="6">
    <location>
        <begin position="21"/>
        <end position="43"/>
    </location>
</feature>
<feature type="domain" description="ABC3 transporter permease C-terminal" evidence="7">
    <location>
        <begin position="293"/>
        <end position="409"/>
    </location>
</feature>
<name>R5LGJ8_9FIRM</name>